<dbReference type="Pfam" id="PF00109">
    <property type="entry name" value="ketoacyl-synt"/>
    <property type="match status" value="1"/>
</dbReference>
<dbReference type="NCBIfam" id="TIGR03150">
    <property type="entry name" value="fabF"/>
    <property type="match status" value="1"/>
</dbReference>
<evidence type="ECO:0000256" key="10">
    <source>
        <dbReference type="ARBA" id="ARBA00023315"/>
    </source>
</evidence>
<evidence type="ECO:0000256" key="7">
    <source>
        <dbReference type="ARBA" id="ARBA00022832"/>
    </source>
</evidence>
<comment type="catalytic activity">
    <reaction evidence="13 14">
        <text>a fatty acyl-[ACP] + malonyl-[ACP] + H(+) = a 3-oxoacyl-[ACP] + holo-[ACP] + CO2</text>
        <dbReference type="Rhea" id="RHEA:22836"/>
        <dbReference type="Rhea" id="RHEA-COMP:9623"/>
        <dbReference type="Rhea" id="RHEA-COMP:9685"/>
        <dbReference type="Rhea" id="RHEA-COMP:9916"/>
        <dbReference type="Rhea" id="RHEA-COMP:14125"/>
        <dbReference type="ChEBI" id="CHEBI:15378"/>
        <dbReference type="ChEBI" id="CHEBI:16526"/>
        <dbReference type="ChEBI" id="CHEBI:64479"/>
        <dbReference type="ChEBI" id="CHEBI:78449"/>
        <dbReference type="ChEBI" id="CHEBI:78776"/>
        <dbReference type="ChEBI" id="CHEBI:138651"/>
    </reaction>
</comment>
<evidence type="ECO:0000256" key="11">
    <source>
        <dbReference type="ARBA" id="ARBA00024006"/>
    </source>
</evidence>
<keyword evidence="10 14" id="KW-0012">Acyltransferase</keyword>
<comment type="function">
    <text evidence="11 14">Involved in the type II fatty acid elongation cycle. Catalyzes the elongation of a wide range of acyl-ACP by the addition of two carbons from malonyl-ACP to an acyl acceptor. Can efficiently catalyze the conversion of palmitoleoyl-ACP (cis-hexadec-9-enoyl-ACP) to cis-vaccenoyl-ACP (cis-octadec-11-enoyl-ACP), an essential step in the thermal regulation of fatty acid composition.</text>
</comment>
<keyword evidence="19" id="KW-1185">Reference proteome</keyword>
<dbReference type="Gene3D" id="3.40.47.10">
    <property type="match status" value="1"/>
</dbReference>
<dbReference type="SMART" id="SM00825">
    <property type="entry name" value="PKS_KS"/>
    <property type="match status" value="1"/>
</dbReference>
<dbReference type="PROSITE" id="PS00606">
    <property type="entry name" value="KS3_1"/>
    <property type="match status" value="1"/>
</dbReference>
<dbReference type="GO" id="GO:0030497">
    <property type="term" value="P:fatty acid elongation"/>
    <property type="evidence" value="ECO:0007669"/>
    <property type="project" value="UniProtKB-ARBA"/>
</dbReference>
<dbReference type="PIRSF" id="PIRSF000447">
    <property type="entry name" value="KAS_II"/>
    <property type="match status" value="1"/>
</dbReference>
<evidence type="ECO:0000256" key="4">
    <source>
        <dbReference type="ARBA" id="ARBA00014657"/>
    </source>
</evidence>
<dbReference type="Pfam" id="PF02801">
    <property type="entry name" value="Ketoacyl-synt_C"/>
    <property type="match status" value="1"/>
</dbReference>
<dbReference type="InterPro" id="IPR017568">
    <property type="entry name" value="3-oxoacyl-ACP_synth-2"/>
</dbReference>
<evidence type="ECO:0000313" key="19">
    <source>
        <dbReference type="Proteomes" id="UP000248889"/>
    </source>
</evidence>
<protein>
    <recommendedName>
        <fullName evidence="4 14">3-oxoacyl-[acyl-carrier-protein] synthase 2</fullName>
        <ecNumber evidence="3 14">2.3.1.179</ecNumber>
    </recommendedName>
</protein>
<organism evidence="18 19">
    <name type="scientific">Streptacidiphilus pinicola</name>
    <dbReference type="NCBI Taxonomy" id="2219663"/>
    <lineage>
        <taxon>Bacteria</taxon>
        <taxon>Bacillati</taxon>
        <taxon>Actinomycetota</taxon>
        <taxon>Actinomycetes</taxon>
        <taxon>Kitasatosporales</taxon>
        <taxon>Streptomycetaceae</taxon>
        <taxon>Streptacidiphilus</taxon>
    </lineage>
</organism>
<dbReference type="InterPro" id="IPR016039">
    <property type="entry name" value="Thiolase-like"/>
</dbReference>
<evidence type="ECO:0000256" key="6">
    <source>
        <dbReference type="ARBA" id="ARBA00022679"/>
    </source>
</evidence>
<evidence type="ECO:0000256" key="12">
    <source>
        <dbReference type="ARBA" id="ARBA00047318"/>
    </source>
</evidence>
<accession>A0A2X0IKF7</accession>
<dbReference type="EMBL" id="QKYN01000051">
    <property type="protein sequence ID" value="RAG85107.1"/>
    <property type="molecule type" value="Genomic_DNA"/>
</dbReference>
<keyword evidence="6 14" id="KW-0808">Transferase</keyword>
<keyword evidence="8" id="KW-0443">Lipid metabolism</keyword>
<dbReference type="PANTHER" id="PTHR11712:SF336">
    <property type="entry name" value="3-OXOACYL-[ACYL-CARRIER-PROTEIN] SYNTHASE, MITOCHONDRIAL"/>
    <property type="match status" value="1"/>
</dbReference>
<evidence type="ECO:0000256" key="5">
    <source>
        <dbReference type="ARBA" id="ARBA00022516"/>
    </source>
</evidence>
<dbReference type="UniPathway" id="UPA00094"/>
<dbReference type="PANTHER" id="PTHR11712">
    <property type="entry name" value="POLYKETIDE SYNTHASE-RELATED"/>
    <property type="match status" value="1"/>
</dbReference>
<evidence type="ECO:0000313" key="18">
    <source>
        <dbReference type="EMBL" id="RAG85107.1"/>
    </source>
</evidence>
<dbReference type="CDD" id="cd00834">
    <property type="entry name" value="KAS_I_II"/>
    <property type="match status" value="1"/>
</dbReference>
<dbReference type="InterPro" id="IPR000794">
    <property type="entry name" value="Beta-ketoacyl_synthase"/>
</dbReference>
<keyword evidence="7" id="KW-0276">Fatty acid metabolism</keyword>
<name>A0A2X0IKF7_9ACTN</name>
<comment type="caution">
    <text evidence="18">The sequence shown here is derived from an EMBL/GenBank/DDBJ whole genome shotgun (WGS) entry which is preliminary data.</text>
</comment>
<keyword evidence="5 14" id="KW-0444">Lipid biosynthesis</keyword>
<dbReference type="OrthoDB" id="9808669at2"/>
<evidence type="ECO:0000256" key="2">
    <source>
        <dbReference type="ARBA" id="ARBA00008467"/>
    </source>
</evidence>
<evidence type="ECO:0000256" key="9">
    <source>
        <dbReference type="ARBA" id="ARBA00023160"/>
    </source>
</evidence>
<evidence type="ECO:0000256" key="8">
    <source>
        <dbReference type="ARBA" id="ARBA00023098"/>
    </source>
</evidence>
<dbReference type="AlphaFoldDB" id="A0A2X0IKF7"/>
<comment type="catalytic activity">
    <reaction evidence="12 14">
        <text>(9Z)-hexadecenoyl-[ACP] + malonyl-[ACP] + H(+) = 3-oxo-(11Z)-octadecenoyl-[ACP] + holo-[ACP] + CO2</text>
        <dbReference type="Rhea" id="RHEA:55040"/>
        <dbReference type="Rhea" id="RHEA-COMP:9623"/>
        <dbReference type="Rhea" id="RHEA-COMP:9685"/>
        <dbReference type="Rhea" id="RHEA-COMP:10800"/>
        <dbReference type="Rhea" id="RHEA-COMP:14074"/>
        <dbReference type="ChEBI" id="CHEBI:15378"/>
        <dbReference type="ChEBI" id="CHEBI:16526"/>
        <dbReference type="ChEBI" id="CHEBI:64479"/>
        <dbReference type="ChEBI" id="CHEBI:78449"/>
        <dbReference type="ChEBI" id="CHEBI:83989"/>
        <dbReference type="ChEBI" id="CHEBI:138538"/>
        <dbReference type="EC" id="2.3.1.179"/>
    </reaction>
</comment>
<dbReference type="InterPro" id="IPR014031">
    <property type="entry name" value="Ketoacyl_synth_C"/>
</dbReference>
<dbReference type="Proteomes" id="UP000248889">
    <property type="component" value="Unassembled WGS sequence"/>
</dbReference>
<dbReference type="PROSITE" id="PS52004">
    <property type="entry name" value="KS3_2"/>
    <property type="match status" value="1"/>
</dbReference>
<sequence>MSTVPGRHRVVVTGIGMVNPLGIGTETVWTRLLAGTSGVGPIRGFDADRLPVRIAAEVTDFDPTDWLTPKEARRLDRFCHFAIAAAELAVERAGLDGIDREGAATVIGSAIGGATTIIEGVLKDATAPRMVSPFFVPSSIANMGAGTVAQRFGFRGPSAAPVTACASSADAVGQAYRMVRDGYAGVALAGGSEACVASPLVAGFANMRALSRRNDEPGRASRPFTADRDGFVMGEGATMLLLETAESAEARGAHVYAEICGYGQTTDAYHVTAPEPTGRSAARAMLAALREADLKPGEIDYVNAHGTSTPFSDAAETKAIKSAFGAHSGNLAVSSTKSMTGHLLGAAGATETAFCALALDRGVIPPTVNQDAPDPECDLDYVPNAARPHELRAVLSNSFAFGGQNVALALQRFVRE</sequence>
<evidence type="ECO:0000259" key="17">
    <source>
        <dbReference type="PROSITE" id="PS52004"/>
    </source>
</evidence>
<dbReference type="SUPFAM" id="SSF53901">
    <property type="entry name" value="Thiolase-like"/>
    <property type="match status" value="2"/>
</dbReference>
<dbReference type="InterPro" id="IPR020841">
    <property type="entry name" value="PKS_Beta-ketoAc_synthase_dom"/>
</dbReference>
<dbReference type="RefSeq" id="WP_111501167.1">
    <property type="nucleotide sequence ID" value="NZ_QKYN01000051.1"/>
</dbReference>
<gene>
    <name evidence="18" type="primary">fabF</name>
    <name evidence="18" type="ORF">DN069_13335</name>
</gene>
<proteinExistence type="inferred from homology"/>
<evidence type="ECO:0000256" key="16">
    <source>
        <dbReference type="RuleBase" id="RU003694"/>
    </source>
</evidence>
<dbReference type="FunFam" id="3.40.47.10:FF:000029">
    <property type="entry name" value="3-oxoacyl-[acyl-carrier-protein] synthase 1"/>
    <property type="match status" value="1"/>
</dbReference>
<comment type="pathway">
    <text evidence="1 14">Lipid metabolism; fatty acid biosynthesis.</text>
</comment>
<evidence type="ECO:0000256" key="13">
    <source>
        <dbReference type="ARBA" id="ARBA00047659"/>
    </source>
</evidence>
<keyword evidence="9 14" id="KW-0275">Fatty acid biosynthesis</keyword>
<evidence type="ECO:0000256" key="14">
    <source>
        <dbReference type="PIRNR" id="PIRNR000447"/>
    </source>
</evidence>
<evidence type="ECO:0000256" key="3">
    <source>
        <dbReference type="ARBA" id="ARBA00012356"/>
    </source>
</evidence>
<reference evidence="18 19" key="1">
    <citation type="submission" date="2018-06" db="EMBL/GenBank/DDBJ databases">
        <title>Streptacidiphilus pinicola sp. nov., isolated from pine grove soil.</title>
        <authorList>
            <person name="Roh S.G."/>
            <person name="Park S."/>
            <person name="Kim M.-K."/>
            <person name="Yun B.-R."/>
            <person name="Park J."/>
            <person name="Kim M.J."/>
            <person name="Kim Y.S."/>
            <person name="Kim S.B."/>
        </authorList>
    </citation>
    <scope>NUCLEOTIDE SEQUENCE [LARGE SCALE GENOMIC DNA]</scope>
    <source>
        <strain evidence="18 19">MMS16-CNU450</strain>
    </source>
</reference>
<dbReference type="EC" id="2.3.1.179" evidence="3 14"/>
<dbReference type="NCBIfam" id="NF005589">
    <property type="entry name" value="PRK07314.1"/>
    <property type="match status" value="1"/>
</dbReference>
<evidence type="ECO:0000256" key="1">
    <source>
        <dbReference type="ARBA" id="ARBA00005194"/>
    </source>
</evidence>
<comment type="similarity">
    <text evidence="2 14 16">Belongs to the thiolase-like superfamily. Beta-ketoacyl-ACP synthases family.</text>
</comment>
<feature type="domain" description="Ketosynthase family 3 (KS3)" evidence="17">
    <location>
        <begin position="7"/>
        <end position="412"/>
    </location>
</feature>
<feature type="active site" description="For beta-ketoacyl synthase activity" evidence="15">
    <location>
        <position position="165"/>
    </location>
</feature>
<dbReference type="FunFam" id="3.40.47.10:FF:000018">
    <property type="entry name" value="3-oxoacyl-[acyl-carrier-protein] synthase 2"/>
    <property type="match status" value="1"/>
</dbReference>
<evidence type="ECO:0000256" key="15">
    <source>
        <dbReference type="PIRSR" id="PIRSR000447-1"/>
    </source>
</evidence>
<dbReference type="GO" id="GO:0004315">
    <property type="term" value="F:3-oxoacyl-[acyl-carrier-protein] synthase activity"/>
    <property type="evidence" value="ECO:0007669"/>
    <property type="project" value="UniProtKB-UniRule"/>
</dbReference>
<dbReference type="InterPro" id="IPR014030">
    <property type="entry name" value="Ketoacyl_synth_N"/>
</dbReference>
<dbReference type="InterPro" id="IPR018201">
    <property type="entry name" value="Ketoacyl_synth_AS"/>
</dbReference>